<sequence length="264" mass="28726">MSFRWLRRPIRGVLLDISGVLKDGSTVIPGSVEAVNLLRESGLALRLVTNESQETRSSLAEKLSSLGFSVHERDIIPPGPTLVDLLLRENLRPHLLVHPDLVAEFKGIDTSNPNCVVIGDAAESFTYENLNKAFRVLIDAKEPRLFTLGRGRYYKEKDSLMLDVGVFAVALEYASGVKAEVVGKPHPDFFKAALRDIGVDAEEAVMIGDDLLSDVGGAQNCGLAGVLVRTGKFRPCDETNPSVKPDAIVDNLAQAVQLLLKSEH</sequence>
<evidence type="ECO:0000256" key="12">
    <source>
        <dbReference type="ARBA" id="ARBA00039357"/>
    </source>
</evidence>
<evidence type="ECO:0000256" key="3">
    <source>
        <dbReference type="ARBA" id="ARBA00004496"/>
    </source>
</evidence>
<dbReference type="NCBIfam" id="TIGR01460">
    <property type="entry name" value="HAD-SF-IIA"/>
    <property type="match status" value="1"/>
</dbReference>
<dbReference type="GO" id="GO:0016791">
    <property type="term" value="F:phosphatase activity"/>
    <property type="evidence" value="ECO:0007669"/>
    <property type="project" value="InterPro"/>
</dbReference>
<dbReference type="SUPFAM" id="SSF56784">
    <property type="entry name" value="HAD-like"/>
    <property type="match status" value="1"/>
</dbReference>
<dbReference type="FunFam" id="3.40.50.1000:FF:000051">
    <property type="entry name" value="Phospholysine phosphohistidine inorganic pyrophosphate phosphatase"/>
    <property type="match status" value="1"/>
</dbReference>
<dbReference type="GO" id="GO:0004427">
    <property type="term" value="F:inorganic diphosphate phosphatase activity"/>
    <property type="evidence" value="ECO:0007669"/>
    <property type="project" value="UniProtKB-EC"/>
</dbReference>
<evidence type="ECO:0000313" key="15">
    <source>
        <dbReference type="Proteomes" id="UP001378592"/>
    </source>
</evidence>
<evidence type="ECO:0000256" key="6">
    <source>
        <dbReference type="ARBA" id="ARBA00022490"/>
    </source>
</evidence>
<dbReference type="Proteomes" id="UP001378592">
    <property type="component" value="Unassembled WGS sequence"/>
</dbReference>
<dbReference type="EC" id="3.6.1.1" evidence="5"/>
<dbReference type="GO" id="GO:0046872">
    <property type="term" value="F:metal ion binding"/>
    <property type="evidence" value="ECO:0007669"/>
    <property type="project" value="UniProtKB-KW"/>
</dbReference>
<dbReference type="InterPro" id="IPR006355">
    <property type="entry name" value="LHPP/HDHD2"/>
</dbReference>
<keyword evidence="15" id="KW-1185">Reference proteome</keyword>
<protein>
    <recommendedName>
        <fullName evidence="12">Phospholysine phosphohistidine inorganic pyrophosphate phosphatase</fullName>
        <ecNumber evidence="5">3.6.1.1</ecNumber>
    </recommendedName>
</protein>
<dbReference type="GO" id="GO:0005829">
    <property type="term" value="C:cytosol"/>
    <property type="evidence" value="ECO:0007669"/>
    <property type="project" value="TreeGrafter"/>
</dbReference>
<comment type="subcellular location">
    <subcellularLocation>
        <location evidence="3">Cytoplasm</location>
    </subcellularLocation>
    <subcellularLocation>
        <location evidence="2">Nucleus</location>
    </subcellularLocation>
</comment>
<evidence type="ECO:0000256" key="9">
    <source>
        <dbReference type="ARBA" id="ARBA00022842"/>
    </source>
</evidence>
<keyword evidence="6" id="KW-0963">Cytoplasm</keyword>
<accession>A0AAN9VJR1</accession>
<dbReference type="InterPro" id="IPR006357">
    <property type="entry name" value="HAD-SF_hydro_IIA"/>
</dbReference>
<dbReference type="NCBIfam" id="TIGR01549">
    <property type="entry name" value="HAD-SF-IA-v1"/>
    <property type="match status" value="1"/>
</dbReference>
<comment type="function">
    <text evidence="11">Phosphatase that hydrolyzes imidodiphosphate, 3-phosphohistidine and 6-phospholysine. Has broad substrate specificity and can also hydrolyze inorganic diphosphate, but with lower efficiency.</text>
</comment>
<evidence type="ECO:0000313" key="14">
    <source>
        <dbReference type="EMBL" id="KAK7862607.1"/>
    </source>
</evidence>
<name>A0AAN9VJR1_9ORTH</name>
<evidence type="ECO:0000256" key="7">
    <source>
        <dbReference type="ARBA" id="ARBA00022723"/>
    </source>
</evidence>
<evidence type="ECO:0000256" key="13">
    <source>
        <dbReference type="ARBA" id="ARBA00047820"/>
    </source>
</evidence>
<comment type="caution">
    <text evidence="14">The sequence shown here is derived from an EMBL/GenBank/DDBJ whole genome shotgun (WGS) entry which is preliminary data.</text>
</comment>
<dbReference type="Pfam" id="PF13344">
    <property type="entry name" value="Hydrolase_6"/>
    <property type="match status" value="1"/>
</dbReference>
<dbReference type="AlphaFoldDB" id="A0AAN9VJR1"/>
<gene>
    <name evidence="14" type="ORF">R5R35_005644</name>
</gene>
<dbReference type="NCBIfam" id="TIGR01458">
    <property type="entry name" value="HAD-SF-IIA-hyp3"/>
    <property type="match status" value="1"/>
</dbReference>
<dbReference type="InterPro" id="IPR023214">
    <property type="entry name" value="HAD_sf"/>
</dbReference>
<evidence type="ECO:0000256" key="1">
    <source>
        <dbReference type="ARBA" id="ARBA00001946"/>
    </source>
</evidence>
<dbReference type="Gene3D" id="3.40.50.1000">
    <property type="entry name" value="HAD superfamily/HAD-like"/>
    <property type="match status" value="2"/>
</dbReference>
<evidence type="ECO:0000256" key="11">
    <source>
        <dbReference type="ARBA" id="ARBA00037258"/>
    </source>
</evidence>
<organism evidence="14 15">
    <name type="scientific">Gryllus longicercus</name>
    <dbReference type="NCBI Taxonomy" id="2509291"/>
    <lineage>
        <taxon>Eukaryota</taxon>
        <taxon>Metazoa</taxon>
        <taxon>Ecdysozoa</taxon>
        <taxon>Arthropoda</taxon>
        <taxon>Hexapoda</taxon>
        <taxon>Insecta</taxon>
        <taxon>Pterygota</taxon>
        <taxon>Neoptera</taxon>
        <taxon>Polyneoptera</taxon>
        <taxon>Orthoptera</taxon>
        <taxon>Ensifera</taxon>
        <taxon>Gryllidea</taxon>
        <taxon>Grylloidea</taxon>
        <taxon>Gryllidae</taxon>
        <taxon>Gryllinae</taxon>
        <taxon>Gryllus</taxon>
    </lineage>
</organism>
<comment type="similarity">
    <text evidence="4">Belongs to the HAD-like hydrolase superfamily.</text>
</comment>
<dbReference type="InterPro" id="IPR006439">
    <property type="entry name" value="HAD-SF_hydro_IA"/>
</dbReference>
<evidence type="ECO:0000256" key="5">
    <source>
        <dbReference type="ARBA" id="ARBA00012146"/>
    </source>
</evidence>
<dbReference type="GO" id="GO:0005634">
    <property type="term" value="C:nucleus"/>
    <property type="evidence" value="ECO:0007669"/>
    <property type="project" value="UniProtKB-SubCell"/>
</dbReference>
<dbReference type="EMBL" id="JAZDUA010000268">
    <property type="protein sequence ID" value="KAK7862607.1"/>
    <property type="molecule type" value="Genomic_DNA"/>
</dbReference>
<keyword evidence="7" id="KW-0479">Metal-binding</keyword>
<evidence type="ECO:0000256" key="10">
    <source>
        <dbReference type="ARBA" id="ARBA00023242"/>
    </source>
</evidence>
<keyword evidence="8" id="KW-0378">Hydrolase</keyword>
<keyword evidence="10" id="KW-0539">Nucleus</keyword>
<dbReference type="PANTHER" id="PTHR19288">
    <property type="entry name" value="4-NITROPHENYLPHOSPHATASE-RELATED"/>
    <property type="match status" value="1"/>
</dbReference>
<evidence type="ECO:0000256" key="8">
    <source>
        <dbReference type="ARBA" id="ARBA00022801"/>
    </source>
</evidence>
<dbReference type="PANTHER" id="PTHR19288:SF44">
    <property type="entry name" value="PHOSPHOLYSINE PHOSPHOHISTIDINE INORGANIC PYROPHOSPHATE PHOSPHATASE"/>
    <property type="match status" value="1"/>
</dbReference>
<dbReference type="CDD" id="cd07509">
    <property type="entry name" value="HAD_PPase"/>
    <property type="match status" value="1"/>
</dbReference>
<proteinExistence type="inferred from homology"/>
<reference evidence="14 15" key="1">
    <citation type="submission" date="2024-03" db="EMBL/GenBank/DDBJ databases">
        <title>The genome assembly and annotation of the cricket Gryllus longicercus Weissman &amp; Gray.</title>
        <authorList>
            <person name="Szrajer S."/>
            <person name="Gray D."/>
            <person name="Ylla G."/>
        </authorList>
    </citation>
    <scope>NUCLEOTIDE SEQUENCE [LARGE SCALE GENOMIC DNA]</scope>
    <source>
        <strain evidence="14">DAG 2021-001</strain>
        <tissue evidence="14">Whole body minus gut</tissue>
    </source>
</reference>
<evidence type="ECO:0000256" key="2">
    <source>
        <dbReference type="ARBA" id="ARBA00004123"/>
    </source>
</evidence>
<keyword evidence="9" id="KW-0460">Magnesium</keyword>
<comment type="catalytic activity">
    <reaction evidence="13">
        <text>diphosphate + H2O = 2 phosphate + H(+)</text>
        <dbReference type="Rhea" id="RHEA:24576"/>
        <dbReference type="ChEBI" id="CHEBI:15377"/>
        <dbReference type="ChEBI" id="CHEBI:15378"/>
        <dbReference type="ChEBI" id="CHEBI:33019"/>
        <dbReference type="ChEBI" id="CHEBI:43474"/>
        <dbReference type="EC" id="3.6.1.1"/>
    </reaction>
</comment>
<dbReference type="InterPro" id="IPR036412">
    <property type="entry name" value="HAD-like_sf"/>
</dbReference>
<dbReference type="Pfam" id="PF13242">
    <property type="entry name" value="Hydrolase_like"/>
    <property type="match status" value="1"/>
</dbReference>
<comment type="cofactor">
    <cofactor evidence="1">
        <name>Mg(2+)</name>
        <dbReference type="ChEBI" id="CHEBI:18420"/>
    </cofactor>
</comment>
<evidence type="ECO:0000256" key="4">
    <source>
        <dbReference type="ARBA" id="ARBA00007958"/>
    </source>
</evidence>